<protein>
    <submittedName>
        <fullName evidence="2">Uncharacterized protein</fullName>
    </submittedName>
</protein>
<comment type="caution">
    <text evidence="2">The sequence shown here is derived from an EMBL/GenBank/DDBJ whole genome shotgun (WGS) entry which is preliminary data.</text>
</comment>
<gene>
    <name evidence="2" type="ORF">LCGC14_2752430</name>
</gene>
<reference evidence="2" key="1">
    <citation type="journal article" date="2015" name="Nature">
        <title>Complex archaea that bridge the gap between prokaryotes and eukaryotes.</title>
        <authorList>
            <person name="Spang A."/>
            <person name="Saw J.H."/>
            <person name="Jorgensen S.L."/>
            <person name="Zaremba-Niedzwiedzka K."/>
            <person name="Martijn J."/>
            <person name="Lind A.E."/>
            <person name="van Eijk R."/>
            <person name="Schleper C."/>
            <person name="Guy L."/>
            <person name="Ettema T.J."/>
        </authorList>
    </citation>
    <scope>NUCLEOTIDE SEQUENCE</scope>
</reference>
<evidence type="ECO:0000256" key="1">
    <source>
        <dbReference type="SAM" id="MobiDB-lite"/>
    </source>
</evidence>
<feature type="compositionally biased region" description="Basic and acidic residues" evidence="1">
    <location>
        <begin position="48"/>
        <end position="67"/>
    </location>
</feature>
<evidence type="ECO:0000313" key="2">
    <source>
        <dbReference type="EMBL" id="KKK87520.1"/>
    </source>
</evidence>
<name>A0A0F8ZNF0_9ZZZZ</name>
<organism evidence="2">
    <name type="scientific">marine sediment metagenome</name>
    <dbReference type="NCBI Taxonomy" id="412755"/>
    <lineage>
        <taxon>unclassified sequences</taxon>
        <taxon>metagenomes</taxon>
        <taxon>ecological metagenomes</taxon>
    </lineage>
</organism>
<feature type="non-terminal residue" evidence="2">
    <location>
        <position position="1"/>
    </location>
</feature>
<sequence length="111" mass="12455">DGFDERVVHAMTPKGKISSFKRHDYVEQALISFQVWVTNGHPVVKPKPKPDKKTKGGKARSDKELEEMEKARGGAEVFLRNSFAFSQDIGLGANRSQGFGKYDLLKFEIAE</sequence>
<accession>A0A0F8ZNF0</accession>
<proteinExistence type="predicted"/>
<dbReference type="AlphaFoldDB" id="A0A0F8ZNF0"/>
<feature type="region of interest" description="Disordered" evidence="1">
    <location>
        <begin position="42"/>
        <end position="67"/>
    </location>
</feature>
<dbReference type="EMBL" id="LAZR01050363">
    <property type="protein sequence ID" value="KKK87520.1"/>
    <property type="molecule type" value="Genomic_DNA"/>
</dbReference>